<dbReference type="Proteomes" id="UP001466331">
    <property type="component" value="Unassembled WGS sequence"/>
</dbReference>
<dbReference type="SUPFAM" id="SSF55073">
    <property type="entry name" value="Nucleotide cyclase"/>
    <property type="match status" value="1"/>
</dbReference>
<accession>A0ABU9UA84</accession>
<evidence type="ECO:0000313" key="2">
    <source>
        <dbReference type="EMBL" id="MEM5947577.1"/>
    </source>
</evidence>
<keyword evidence="3" id="KW-1185">Reference proteome</keyword>
<organism evidence="2 3">
    <name type="scientific">Rarispira pelagica</name>
    <dbReference type="NCBI Taxonomy" id="3141764"/>
    <lineage>
        <taxon>Bacteria</taxon>
        <taxon>Pseudomonadati</taxon>
        <taxon>Spirochaetota</taxon>
        <taxon>Spirochaetia</taxon>
        <taxon>Winmispirales</taxon>
        <taxon>Winmispiraceae</taxon>
        <taxon>Rarispira</taxon>
    </lineage>
</organism>
<protein>
    <recommendedName>
        <fullName evidence="4">Adenylate/guanylate cyclase domain-containing protein</fullName>
    </recommendedName>
</protein>
<evidence type="ECO:0008006" key="4">
    <source>
        <dbReference type="Google" id="ProtNLM"/>
    </source>
</evidence>
<comment type="caution">
    <text evidence="2">The sequence shown here is derived from an EMBL/GenBank/DDBJ whole genome shotgun (WGS) entry which is preliminary data.</text>
</comment>
<keyword evidence="1" id="KW-0472">Membrane</keyword>
<sequence>MSVVIYVFMAFILGIATGIGIFFIRGLRSFLLRIVPIGMDKVKNSFCNTKREEGCDKQQEYTKDENIDKKEEDESLRSMDSREAVILYMCYKEAFRLFKDNPLNRAGRSLCSIVEEDYARLYNRGASCIFDMGTEACAIFDNQNAALKACTAALSLQKKEEGKLNPSIGITHGKALIAEIKTASGRNSKVLGEDVFTARELAYAATEGNIILSRDFYNSVKETVIAEGPQNLKYKDREGFSRVFILKGIRDNR</sequence>
<name>A0ABU9UA84_9SPIR</name>
<dbReference type="RefSeq" id="WP_420069020.1">
    <property type="nucleotide sequence ID" value="NZ_JBCHKQ010000001.1"/>
</dbReference>
<reference evidence="2 3" key="1">
    <citation type="submission" date="2024-03" db="EMBL/GenBank/DDBJ databases">
        <title>Ignisphaera cupida sp. nov., a hyperthermophilic hydrolytic archaeon from a hot spring of Kamchatka, and proposal of Ignisphaeraceae fam. nov.</title>
        <authorList>
            <person name="Podosokorskaya O.A."/>
            <person name="Elcheninov A.G."/>
            <person name="Maltseva A.I."/>
            <person name="Zayulina K.S."/>
            <person name="Novikov A."/>
            <person name="Merkel A.Y."/>
        </authorList>
    </citation>
    <scope>NUCLEOTIDE SEQUENCE [LARGE SCALE GENOMIC DNA]</scope>
    <source>
        <strain evidence="2 3">38H-sp</strain>
    </source>
</reference>
<evidence type="ECO:0000256" key="1">
    <source>
        <dbReference type="SAM" id="Phobius"/>
    </source>
</evidence>
<dbReference type="EMBL" id="JBCHKQ010000001">
    <property type="protein sequence ID" value="MEM5947577.1"/>
    <property type="molecule type" value="Genomic_DNA"/>
</dbReference>
<keyword evidence="1" id="KW-0812">Transmembrane</keyword>
<dbReference type="InterPro" id="IPR029787">
    <property type="entry name" value="Nucleotide_cyclase"/>
</dbReference>
<dbReference type="Gene3D" id="3.30.70.1230">
    <property type="entry name" value="Nucleotide cyclase"/>
    <property type="match status" value="1"/>
</dbReference>
<gene>
    <name evidence="2" type="ORF">WKV44_03365</name>
</gene>
<keyword evidence="1" id="KW-1133">Transmembrane helix</keyword>
<proteinExistence type="predicted"/>
<feature type="transmembrane region" description="Helical" evidence="1">
    <location>
        <begin position="6"/>
        <end position="24"/>
    </location>
</feature>
<evidence type="ECO:0000313" key="3">
    <source>
        <dbReference type="Proteomes" id="UP001466331"/>
    </source>
</evidence>